<evidence type="ECO:0000313" key="1">
    <source>
        <dbReference type="EMBL" id="NYT26934.1"/>
    </source>
</evidence>
<sequence length="124" mass="14286">MKKITIILGFLLAQNTIAFFPMPNMPKLPELPMFGDFNPNQLRTNFNKFSNSEPDFARERRVISQIEEAVMDGDVEYLPLKEVEKFLQFIWKVKQTSQKAVLLFCTIADNMQIGTIPSNHYAQG</sequence>
<gene>
    <name evidence="1" type="ORF">H0A76_02880</name>
</gene>
<dbReference type="EMBL" id="JACCHT010000001">
    <property type="protein sequence ID" value="NYT26934.1"/>
    <property type="molecule type" value="Genomic_DNA"/>
</dbReference>
<protein>
    <submittedName>
        <fullName evidence="1">Uncharacterized protein</fullName>
    </submittedName>
</protein>
<accession>A0A853EZF1</accession>
<dbReference type="AlphaFoldDB" id="A0A853EZF1"/>
<proteinExistence type="predicted"/>
<evidence type="ECO:0000313" key="2">
    <source>
        <dbReference type="Proteomes" id="UP000568751"/>
    </source>
</evidence>
<dbReference type="Proteomes" id="UP000568751">
    <property type="component" value="Unassembled WGS sequence"/>
</dbReference>
<comment type="caution">
    <text evidence="1">The sequence shown here is derived from an EMBL/GenBank/DDBJ whole genome shotgun (WGS) entry which is preliminary data.</text>
</comment>
<reference evidence="1 2" key="1">
    <citation type="submission" date="2020-05" db="EMBL/GenBank/DDBJ databases">
        <title>Horizontal transmission and recombination maintain forever young bacterial symbiont genomes.</title>
        <authorList>
            <person name="Russell S.L."/>
            <person name="Pepper-Tunick E."/>
            <person name="Svedberg J."/>
            <person name="Byrne A."/>
            <person name="Ruelas Castillo J."/>
            <person name="Vollmers C."/>
            <person name="Beinart R.A."/>
            <person name="Corbett-Detig R."/>
        </authorList>
    </citation>
    <scope>NUCLEOTIDE SEQUENCE [LARGE SCALE GENOMIC DNA]</scope>
    <source>
        <strain evidence="1">455</strain>
    </source>
</reference>
<organism evidence="1 2">
    <name type="scientific">Candidatus Thiodubiliella endoseptemdiera</name>
    <dbReference type="NCBI Taxonomy" id="2738886"/>
    <lineage>
        <taxon>Bacteria</taxon>
        <taxon>Pseudomonadati</taxon>
        <taxon>Pseudomonadota</taxon>
        <taxon>Gammaproteobacteria</taxon>
        <taxon>Candidatus Pseudothioglobaceae</taxon>
        <taxon>Candidatus Thiodubiliella</taxon>
    </lineage>
</organism>
<name>A0A853EZF1_9GAMM</name>